<evidence type="ECO:0000256" key="2">
    <source>
        <dbReference type="ARBA" id="ARBA00004496"/>
    </source>
</evidence>
<evidence type="ECO:0000259" key="8">
    <source>
        <dbReference type="Pfam" id="PF22544"/>
    </source>
</evidence>
<evidence type="ECO:0000256" key="3">
    <source>
        <dbReference type="ARBA" id="ARBA00022490"/>
    </source>
</evidence>
<protein>
    <submittedName>
        <fullName evidence="14">Cilia- and flagella-associated protein 65-like</fullName>
    </submittedName>
</protein>
<feature type="compositionally biased region" description="Polar residues" evidence="7">
    <location>
        <begin position="1803"/>
        <end position="1815"/>
    </location>
</feature>
<evidence type="ECO:0000256" key="4">
    <source>
        <dbReference type="ARBA" id="ARBA00022846"/>
    </source>
</evidence>
<dbReference type="Proteomes" id="UP000515154">
    <property type="component" value="Linkage group LG9"/>
</dbReference>
<dbReference type="Pfam" id="PF25248">
    <property type="entry name" value="Ig_CFAP65_8th"/>
    <property type="match status" value="1"/>
</dbReference>
<feature type="region of interest" description="Disordered" evidence="7">
    <location>
        <begin position="1778"/>
        <end position="1815"/>
    </location>
</feature>
<feature type="domain" description="CFAP65-like ninth Ig-like" evidence="11">
    <location>
        <begin position="1026"/>
        <end position="1207"/>
    </location>
</feature>
<keyword evidence="4" id="KW-0282">Flagellum</keyword>
<dbReference type="Pfam" id="PF24816">
    <property type="entry name" value="Ig_CFAP65__9th"/>
    <property type="match status" value="1"/>
</dbReference>
<dbReference type="InterPro" id="IPR058536">
    <property type="entry name" value="Ig_CFAP65_4th"/>
</dbReference>
<dbReference type="PANTHER" id="PTHR46127">
    <property type="entry name" value="CILIA- AND FLAGELLA-ASSOCIATED PROTEIN 65"/>
    <property type="match status" value="1"/>
</dbReference>
<dbReference type="Gene3D" id="2.60.40.10">
    <property type="entry name" value="Immunoglobulins"/>
    <property type="match status" value="8"/>
</dbReference>
<dbReference type="Pfam" id="PF24507">
    <property type="entry name" value="Ig_CFAP65_4th"/>
    <property type="match status" value="1"/>
</dbReference>
<dbReference type="InterPro" id="IPR056344">
    <property type="entry name" value="Ig_CFAP65-like_9th"/>
</dbReference>
<comment type="subcellular location">
    <subcellularLocation>
        <location evidence="1">Cell projection</location>
        <location evidence="1">Cilium</location>
        <location evidence="1">Flagellum</location>
    </subcellularLocation>
    <subcellularLocation>
        <location evidence="2">Cytoplasm</location>
    </subcellularLocation>
</comment>
<evidence type="ECO:0000256" key="5">
    <source>
        <dbReference type="ARBA" id="ARBA00023069"/>
    </source>
</evidence>
<dbReference type="Pfam" id="PF24291">
    <property type="entry name" value="Ig_CFAP65"/>
    <property type="match status" value="1"/>
</dbReference>
<accession>A0A6P7SQ02</accession>
<evidence type="ECO:0000256" key="6">
    <source>
        <dbReference type="ARBA" id="ARBA00023273"/>
    </source>
</evidence>
<dbReference type="InterPro" id="IPR053879">
    <property type="entry name" value="HYDIN_VesB_CFA65-like_Ig"/>
</dbReference>
<keyword evidence="3" id="KW-0963">Cytoplasm</keyword>
<dbReference type="InterPro" id="IPR052614">
    <property type="entry name" value="CFAP65"/>
</dbReference>
<evidence type="ECO:0000259" key="10">
    <source>
        <dbReference type="Pfam" id="PF24507"/>
    </source>
</evidence>
<keyword evidence="13" id="KW-1185">Reference proteome</keyword>
<organism evidence="13 14">
    <name type="scientific">Octopus sinensis</name>
    <name type="common">East Asian common octopus</name>
    <dbReference type="NCBI Taxonomy" id="2607531"/>
    <lineage>
        <taxon>Eukaryota</taxon>
        <taxon>Metazoa</taxon>
        <taxon>Spiralia</taxon>
        <taxon>Lophotrochozoa</taxon>
        <taxon>Mollusca</taxon>
        <taxon>Cephalopoda</taxon>
        <taxon>Coleoidea</taxon>
        <taxon>Octopodiformes</taxon>
        <taxon>Octopoda</taxon>
        <taxon>Incirrata</taxon>
        <taxon>Octopodidae</taxon>
        <taxon>Octopus</taxon>
    </lineage>
</organism>
<dbReference type="Pfam" id="PF22544">
    <property type="entry name" value="HYDIN_VesB_CFA65-like_Ig"/>
    <property type="match status" value="1"/>
</dbReference>
<keyword evidence="5" id="KW-0969">Cilium</keyword>
<feature type="domain" description="CFAP65 tenth Ig-like" evidence="9">
    <location>
        <begin position="1210"/>
        <end position="1329"/>
    </location>
</feature>
<keyword evidence="6" id="KW-0966">Cell projection</keyword>
<proteinExistence type="predicted"/>
<evidence type="ECO:0000256" key="7">
    <source>
        <dbReference type="SAM" id="MobiDB-lite"/>
    </source>
</evidence>
<feature type="compositionally biased region" description="Basic and acidic residues" evidence="7">
    <location>
        <begin position="1780"/>
        <end position="1802"/>
    </location>
</feature>
<gene>
    <name evidence="14" type="primary">LOC115215434</name>
</gene>
<feature type="domain" description="HYDIN/VesB/CFA65-like Ig-like" evidence="8">
    <location>
        <begin position="155"/>
        <end position="225"/>
    </location>
</feature>
<evidence type="ECO:0000259" key="11">
    <source>
        <dbReference type="Pfam" id="PF24816"/>
    </source>
</evidence>
<evidence type="ECO:0000313" key="13">
    <source>
        <dbReference type="Proteomes" id="UP000515154"/>
    </source>
</evidence>
<evidence type="ECO:0000256" key="1">
    <source>
        <dbReference type="ARBA" id="ARBA00004230"/>
    </source>
</evidence>
<dbReference type="GO" id="GO:0005737">
    <property type="term" value="C:cytoplasm"/>
    <property type="evidence" value="ECO:0007669"/>
    <property type="project" value="UniProtKB-SubCell"/>
</dbReference>
<evidence type="ECO:0000259" key="12">
    <source>
        <dbReference type="Pfam" id="PF25248"/>
    </source>
</evidence>
<dbReference type="KEGG" id="osn:115215434"/>
<dbReference type="InterPro" id="IPR013783">
    <property type="entry name" value="Ig-like_fold"/>
</dbReference>
<feature type="domain" description="CFAP65 eight Ig-like" evidence="12">
    <location>
        <begin position="903"/>
        <end position="1022"/>
    </location>
</feature>
<dbReference type="InterPro" id="IPR057467">
    <property type="entry name" value="Ig_CFAP65_8th"/>
</dbReference>
<dbReference type="GO" id="GO:0031514">
    <property type="term" value="C:motile cilium"/>
    <property type="evidence" value="ECO:0007669"/>
    <property type="project" value="UniProtKB-SubCell"/>
</dbReference>
<feature type="domain" description="CFAP65 fourth Ig-like" evidence="10">
    <location>
        <begin position="375"/>
        <end position="467"/>
    </location>
</feature>
<dbReference type="RefSeq" id="XP_029640457.2">
    <property type="nucleotide sequence ID" value="XM_029784597.2"/>
</dbReference>
<dbReference type="InterPro" id="IPR056305">
    <property type="entry name" value="Ig_CFAP65_10th"/>
</dbReference>
<feature type="region of interest" description="Disordered" evidence="7">
    <location>
        <begin position="1691"/>
        <end position="1710"/>
    </location>
</feature>
<sequence length="1815" mass="206816">MQHQQAAKMPVALMRNHQIKKFGDCLVKQTIESCPKIKYTIKKCGAEISSPIEWKRWIPGMEYTKCIVIKNLLIKIQKFTYELPETKYFLTAYPKTISLSTGTCFYLPVTFHPLEEKEYKDKIKFSTNEGTFFVELMGLLPKQEIKLTKSVIIPVCSVFSQTTSQVKVKNVGEVPVEVRWSATEPFEVQCSEEILAPEQSHEVTIIFKPKAARKYEGELVCRYGTELKKWKILKAAAQGKYPHLKISAAGLGLDYEESPEGTQTNIDFGVIPIGQTVKKHITVENLSHANVAFKIDLLKTPSKTSYTNVFLLPEKSGVILPMSNFNIPIHFTPDIVNSPIIEYFNLVPHGHISGNVIKCVGYSEGPTVHFRYGHINFQIARLGSKARKTCSIVNNSQVAITYKFLIDNENSVFSLDKSYGCVPAKSTEKITIEFTPQSPIAYYRKLICLVHNQVPIFLDVLGTCHSAQVKPYFLAYKHIRSYQYKVRQGFGAYPPDQLNELVERHVTDIDASGKITAPQYPMAETKDPMEMFFNSNPKTEEYTAKATGPVITLDTYEVNFGRHLGLNESVEKEIAITNHSLGKVVTQWTNGSSCAFTVIPLSIEIPSNKSATVKIIFTPNLPHLFYENELECFVYFKCLRSYHIAKDNTMCPPFCVTLNCSGNTYPVQHQMFVPQYTLQDSAVIRFPSVDMQSSGYKTLIISNNGSSPLLYQFDKDPNGILRVRPSRGLITKGHQICILRFSPQEIKKYHEEIKLSFNNCQKLYRLEKTSNPLTERYPVQKVLTVHGWCEEPAVQLDNDKKLYLKPTCIGTKSEALYSFKNVTSKVLCYDWHWQHADSEFIEVCSKSGRVLANELQCNRIVFSPTVVGKKTFLLNLFIWPAECPRTKDITICYEIKVVGYGTIGELAVDPVYTNFGEVIVGCTALKDILLYNPKNCDIHFKLLLKQTMDGIDLPFEKCTAIQLSDQELVMAAKSKQILTVVVVPPAHGTFQFTISYKLILNEDAIQDPSALEYKHLCHLLMTGVYPLVTITDIQGRQSARGIRKRRLWNSFSIDCFNSYLHSDPSYRELNYSAEHQKTTDKFPKFDTEAVVDFDFAAAAIGSPSSDFTIKFQNDGIIPAEWDFLFPDDLTMELEPWADTGPANEEEFCLQKILEENIFTVNPKKSVVLPGESTDVTLSYNHTHLGTYRLPVLFKMKHGREILMLFVGVTVEVNMPYIHFNSLQHTFSPMAIGTEFQPKQIYELYNGGAVTVNYTVEVAPLRLLKALNFNYPILVCNNPTGEIEPGGTAILEWIFSPLESKTYAVDIPIYLEGGETVLVNFVGLGYDSNRMGSAMPYSAVCDVSTPEKQLIKLPDQFVFLSLQKIAFGNVPLFSMSRRILFANNYSSERNATLEWHLSNEVDEEVITVIPRKYLLRPNESVLFQVLFVDRSSPAFYEIQLVCKITDETEVRRYKLELKQWTLEHERQQTEFKITENNLDMYTPDLDNDELYVSSKRLKNLLSPLQDFPGDLMAKYSTLPPIGQNRETNQLSTKSYTKSETLLWKKPVMPACLELPVSISARTLSPEGYEILYQKDYRRFLINKTHYISSKTSSEETRRDSKQDGYIEMCLQIEKETTCRILVDILRGLLSDSYFIESLLNMKNEKVNYYQQFVSMPPRSNEIRSQAVATSPYHEVVKSTKRDHVDGEIVKNHESKDFRDKDTPEKPPHDLARSYTTPLLPECFNISKADKESREKYAIQHLVEFSNFLELFLDGCLFGIMDEAMRRKFNITAPSRFIALPRKPDSNHEKNSAHGDNHLSEHPSDMTSVNQCPNNFK</sequence>
<reference evidence="14" key="1">
    <citation type="submission" date="2025-08" db="UniProtKB">
        <authorList>
            <consortium name="RefSeq"/>
        </authorList>
    </citation>
    <scope>IDENTIFICATION</scope>
</reference>
<name>A0A6P7SQ02_9MOLL</name>
<dbReference type="PANTHER" id="PTHR46127:SF1">
    <property type="entry name" value="CILIA- AND FLAGELLA-ASSOCIATED PROTEIN 65"/>
    <property type="match status" value="1"/>
</dbReference>
<evidence type="ECO:0000313" key="14">
    <source>
        <dbReference type="RefSeq" id="XP_029640457.2"/>
    </source>
</evidence>
<evidence type="ECO:0000259" key="9">
    <source>
        <dbReference type="Pfam" id="PF24291"/>
    </source>
</evidence>